<dbReference type="SUPFAM" id="SSF50891">
    <property type="entry name" value="Cyclophilin-like"/>
    <property type="match status" value="1"/>
</dbReference>
<keyword evidence="7" id="KW-1185">Reference proteome</keyword>
<evidence type="ECO:0000313" key="7">
    <source>
        <dbReference type="Proteomes" id="UP000026960"/>
    </source>
</evidence>
<dbReference type="InterPro" id="IPR020892">
    <property type="entry name" value="Cyclophilin-type_PPIase_CS"/>
</dbReference>
<dbReference type="InterPro" id="IPR002130">
    <property type="entry name" value="Cyclophilin-type_PPIase_dom"/>
</dbReference>
<dbReference type="PANTHER" id="PTHR11071">
    <property type="entry name" value="PEPTIDYL-PROLYL CIS-TRANS ISOMERASE"/>
    <property type="match status" value="1"/>
</dbReference>
<feature type="chain" id="PRO_5006514818" description="Peptidyl-prolyl cis-trans isomerase" evidence="4">
    <location>
        <begin position="21"/>
        <end position="194"/>
    </location>
</feature>
<dbReference type="PANTHER" id="PTHR11071:SF449">
    <property type="entry name" value="PEPTIDYL-PROLYL CIS-TRANS ISOMERASE CYP21-1"/>
    <property type="match status" value="1"/>
</dbReference>
<dbReference type="Gene3D" id="2.40.100.10">
    <property type="entry name" value="Cyclophilin-like"/>
    <property type="match status" value="2"/>
</dbReference>
<sequence length="194" mass="21055">MLRKVSVAFLACAALYLAFAAYSRRESLGEVRLPAVTNRVYLDVEIDGQHIGRIVIGLYGDVVPKTVANFRALCTGEEGIGPKGKSLHYKGSRFHRIIPGFMIQGGDIVRGDGKGSVIAMANSGPDSNGSQFYITTIKTSWLDGEHVVFGRVIQGMDYVYAIEGGAGTYNGKPRKKVVITDSGEIPKEKWAEEV</sequence>
<accession>A0A0D3H9F5</accession>
<feature type="signal peptide" evidence="4">
    <location>
        <begin position="1"/>
        <end position="20"/>
    </location>
</feature>
<dbReference type="eggNOG" id="KOG0865">
    <property type="taxonomic scope" value="Eukaryota"/>
</dbReference>
<evidence type="ECO:0000256" key="3">
    <source>
        <dbReference type="ARBA" id="ARBA00023235"/>
    </source>
</evidence>
<evidence type="ECO:0000256" key="4">
    <source>
        <dbReference type="RuleBase" id="RU363019"/>
    </source>
</evidence>
<organism evidence="6">
    <name type="scientific">Oryza barthii</name>
    <dbReference type="NCBI Taxonomy" id="65489"/>
    <lineage>
        <taxon>Eukaryota</taxon>
        <taxon>Viridiplantae</taxon>
        <taxon>Streptophyta</taxon>
        <taxon>Embryophyta</taxon>
        <taxon>Tracheophyta</taxon>
        <taxon>Spermatophyta</taxon>
        <taxon>Magnoliopsida</taxon>
        <taxon>Liliopsida</taxon>
        <taxon>Poales</taxon>
        <taxon>Poaceae</taxon>
        <taxon>BOP clade</taxon>
        <taxon>Oryzoideae</taxon>
        <taxon>Oryzeae</taxon>
        <taxon>Oryzinae</taxon>
        <taxon>Oryza</taxon>
    </lineage>
</organism>
<keyword evidence="4" id="KW-0732">Signal</keyword>
<dbReference type="EnsemblPlants" id="OBART09G17860.1">
    <property type="protein sequence ID" value="OBART09G17860.1"/>
    <property type="gene ID" value="OBART09G17860"/>
</dbReference>
<name>A0A0D3H9F5_9ORYZ</name>
<evidence type="ECO:0000259" key="5">
    <source>
        <dbReference type="PROSITE" id="PS50072"/>
    </source>
</evidence>
<dbReference type="GO" id="GO:0016018">
    <property type="term" value="F:cyclosporin A binding"/>
    <property type="evidence" value="ECO:0007669"/>
    <property type="project" value="TreeGrafter"/>
</dbReference>
<dbReference type="EC" id="5.2.1.8" evidence="4"/>
<proteinExistence type="inferred from homology"/>
<dbReference type="Proteomes" id="UP000026960">
    <property type="component" value="Chromosome 9"/>
</dbReference>
<dbReference type="Pfam" id="PF00160">
    <property type="entry name" value="Pro_isomerase"/>
    <property type="match status" value="2"/>
</dbReference>
<dbReference type="STRING" id="65489.A0A0D3H9F5"/>
<comment type="similarity">
    <text evidence="1 4">Belongs to the cyclophilin-type PPIase family.</text>
</comment>
<keyword evidence="2 4" id="KW-0697">Rotamase</keyword>
<dbReference type="PROSITE" id="PS00170">
    <property type="entry name" value="CSA_PPIASE_1"/>
    <property type="match status" value="1"/>
</dbReference>
<dbReference type="PRINTS" id="PR00153">
    <property type="entry name" value="CSAPPISMRASE"/>
</dbReference>
<keyword evidence="3 4" id="KW-0413">Isomerase</keyword>
<protein>
    <recommendedName>
        <fullName evidence="4">Peptidyl-prolyl cis-trans isomerase</fullName>
        <shortName evidence="4">PPIase</shortName>
        <ecNumber evidence="4">5.2.1.8</ecNumber>
    </recommendedName>
</protein>
<reference evidence="6" key="2">
    <citation type="submission" date="2015-03" db="UniProtKB">
        <authorList>
            <consortium name="EnsemblPlants"/>
        </authorList>
    </citation>
    <scope>IDENTIFICATION</scope>
</reference>
<dbReference type="AlphaFoldDB" id="A0A0D3H9F5"/>
<comment type="catalytic activity">
    <reaction evidence="4">
        <text>[protein]-peptidylproline (omega=180) = [protein]-peptidylproline (omega=0)</text>
        <dbReference type="Rhea" id="RHEA:16237"/>
        <dbReference type="Rhea" id="RHEA-COMP:10747"/>
        <dbReference type="Rhea" id="RHEA-COMP:10748"/>
        <dbReference type="ChEBI" id="CHEBI:83833"/>
        <dbReference type="ChEBI" id="CHEBI:83834"/>
        <dbReference type="EC" id="5.2.1.8"/>
    </reaction>
</comment>
<dbReference type="HOGENOM" id="CLU_012062_4_2_1"/>
<dbReference type="PaxDb" id="65489-OBART09G17860.1"/>
<dbReference type="GO" id="GO:0006457">
    <property type="term" value="P:protein folding"/>
    <property type="evidence" value="ECO:0007669"/>
    <property type="project" value="InterPro"/>
</dbReference>
<reference evidence="6" key="1">
    <citation type="journal article" date="2009" name="Rice">
        <title>De Novo Next Generation Sequencing of Plant Genomes.</title>
        <authorList>
            <person name="Rounsley S."/>
            <person name="Marri P.R."/>
            <person name="Yu Y."/>
            <person name="He R."/>
            <person name="Sisneros N."/>
            <person name="Goicoechea J.L."/>
            <person name="Lee S.J."/>
            <person name="Angelova A."/>
            <person name="Kudrna D."/>
            <person name="Luo M."/>
            <person name="Affourtit J."/>
            <person name="Desany B."/>
            <person name="Knight J."/>
            <person name="Niazi F."/>
            <person name="Egholm M."/>
            <person name="Wing R.A."/>
        </authorList>
    </citation>
    <scope>NUCLEOTIDE SEQUENCE [LARGE SCALE GENOMIC DNA]</scope>
    <source>
        <strain evidence="6">cv. IRGC 105608</strain>
    </source>
</reference>
<evidence type="ECO:0000313" key="6">
    <source>
        <dbReference type="EnsemblPlants" id="OBART09G17860.1"/>
    </source>
</evidence>
<comment type="function">
    <text evidence="4">PPIases accelerate the folding of proteins. It catalyzes the cis-trans isomerization of proline imidic peptide bonds in oligopeptides.</text>
</comment>
<dbReference type="InterPro" id="IPR029000">
    <property type="entry name" value="Cyclophilin-like_dom_sf"/>
</dbReference>
<dbReference type="GO" id="GO:0003755">
    <property type="term" value="F:peptidyl-prolyl cis-trans isomerase activity"/>
    <property type="evidence" value="ECO:0007669"/>
    <property type="project" value="UniProtKB-UniRule"/>
</dbReference>
<evidence type="ECO:0000256" key="2">
    <source>
        <dbReference type="ARBA" id="ARBA00023110"/>
    </source>
</evidence>
<feature type="domain" description="PPIase cyclophilin-type" evidence="5">
    <location>
        <begin position="41"/>
        <end position="184"/>
    </location>
</feature>
<dbReference type="FunFam" id="2.40.100.10:FF:000091">
    <property type="entry name" value="Peptidyl-prolyl cis-trans isomerase"/>
    <property type="match status" value="1"/>
</dbReference>
<dbReference type="GO" id="GO:0005737">
    <property type="term" value="C:cytoplasm"/>
    <property type="evidence" value="ECO:0007669"/>
    <property type="project" value="TreeGrafter"/>
</dbReference>
<dbReference type="Gramene" id="OBART09G17860.1">
    <property type="protein sequence ID" value="OBART09G17860.1"/>
    <property type="gene ID" value="OBART09G17860"/>
</dbReference>
<dbReference type="PROSITE" id="PS50072">
    <property type="entry name" value="CSA_PPIASE_2"/>
    <property type="match status" value="1"/>
</dbReference>
<evidence type="ECO:0000256" key="1">
    <source>
        <dbReference type="ARBA" id="ARBA00007365"/>
    </source>
</evidence>